<dbReference type="PROSITE" id="PS01282">
    <property type="entry name" value="BIR_REPEAT_1"/>
    <property type="match status" value="1"/>
</dbReference>
<protein>
    <submittedName>
        <fullName evidence="1">Baculoviral iap repeat-containing protein 7</fullName>
    </submittedName>
</protein>
<dbReference type="SMART" id="SM00238">
    <property type="entry name" value="BIR"/>
    <property type="match status" value="1"/>
</dbReference>
<dbReference type="EMBL" id="BLXT01004562">
    <property type="protein sequence ID" value="GFO14419.1"/>
    <property type="molecule type" value="Genomic_DNA"/>
</dbReference>
<comment type="caution">
    <text evidence="1">The sequence shown here is derived from an EMBL/GenBank/DDBJ whole genome shotgun (WGS) entry which is preliminary data.</text>
</comment>
<dbReference type="GO" id="GO:0043066">
    <property type="term" value="P:negative regulation of apoptotic process"/>
    <property type="evidence" value="ECO:0007669"/>
    <property type="project" value="TreeGrafter"/>
</dbReference>
<dbReference type="GO" id="GO:0043027">
    <property type="term" value="F:cysteine-type endopeptidase inhibitor activity involved in apoptotic process"/>
    <property type="evidence" value="ECO:0007669"/>
    <property type="project" value="TreeGrafter"/>
</dbReference>
<dbReference type="PROSITE" id="PS50143">
    <property type="entry name" value="BIR_REPEAT_2"/>
    <property type="match status" value="1"/>
</dbReference>
<dbReference type="AlphaFoldDB" id="A0AAV4B304"/>
<dbReference type="GO" id="GO:0061630">
    <property type="term" value="F:ubiquitin protein ligase activity"/>
    <property type="evidence" value="ECO:0007669"/>
    <property type="project" value="TreeGrafter"/>
</dbReference>
<proteinExistence type="predicted"/>
<accession>A0AAV4B304</accession>
<dbReference type="SUPFAM" id="SSF57924">
    <property type="entry name" value="Inhibitor of apoptosis (IAP) repeat"/>
    <property type="match status" value="1"/>
</dbReference>
<dbReference type="GO" id="GO:0005634">
    <property type="term" value="C:nucleus"/>
    <property type="evidence" value="ECO:0007669"/>
    <property type="project" value="TreeGrafter"/>
</dbReference>
<sequence length="141" mass="16324">MTAVPKRMEMADLRKRLETFTSWPKEHHLKKEIAAEAGFYYSGDADSVRCFFCGGGLRNWHPSDDAWLEHAHWFPQCGFVQQTLGQDIVQVALLLRKDHQQITMEMVKEKLLQVLRQRHTLQPISEVELEASQTPGPRPKL</sequence>
<keyword evidence="2" id="KW-1185">Reference proteome</keyword>
<dbReference type="PANTHER" id="PTHR10044:SF139">
    <property type="entry name" value="DEATH-ASSOCIATED INHIBITOR OF APOPTOSIS 2"/>
    <property type="match status" value="1"/>
</dbReference>
<evidence type="ECO:0000313" key="1">
    <source>
        <dbReference type="EMBL" id="GFO14419.1"/>
    </source>
</evidence>
<dbReference type="Gene3D" id="1.10.1170.10">
    <property type="entry name" value="Inhibitor Of Apoptosis Protein (2mihbC-IAP-1), Chain A"/>
    <property type="match status" value="1"/>
</dbReference>
<dbReference type="InterPro" id="IPR050784">
    <property type="entry name" value="IAP"/>
</dbReference>
<gene>
    <name evidence="1" type="ORF">PoB_004092400</name>
</gene>
<name>A0AAV4B304_9GAST</name>
<reference evidence="1 2" key="1">
    <citation type="journal article" date="2021" name="Elife">
        <title>Chloroplast acquisition without the gene transfer in kleptoplastic sea slugs, Plakobranchus ocellatus.</title>
        <authorList>
            <person name="Maeda T."/>
            <person name="Takahashi S."/>
            <person name="Yoshida T."/>
            <person name="Shimamura S."/>
            <person name="Takaki Y."/>
            <person name="Nagai Y."/>
            <person name="Toyoda A."/>
            <person name="Suzuki Y."/>
            <person name="Arimoto A."/>
            <person name="Ishii H."/>
            <person name="Satoh N."/>
            <person name="Nishiyama T."/>
            <person name="Hasebe M."/>
            <person name="Maruyama T."/>
            <person name="Minagawa J."/>
            <person name="Obokata J."/>
            <person name="Shigenobu S."/>
        </authorList>
    </citation>
    <scope>NUCLEOTIDE SEQUENCE [LARGE SCALE GENOMIC DNA]</scope>
</reference>
<dbReference type="CDD" id="cd00022">
    <property type="entry name" value="BIR"/>
    <property type="match status" value="1"/>
</dbReference>
<organism evidence="1 2">
    <name type="scientific">Plakobranchus ocellatus</name>
    <dbReference type="NCBI Taxonomy" id="259542"/>
    <lineage>
        <taxon>Eukaryota</taxon>
        <taxon>Metazoa</taxon>
        <taxon>Spiralia</taxon>
        <taxon>Lophotrochozoa</taxon>
        <taxon>Mollusca</taxon>
        <taxon>Gastropoda</taxon>
        <taxon>Heterobranchia</taxon>
        <taxon>Euthyneura</taxon>
        <taxon>Panpulmonata</taxon>
        <taxon>Sacoglossa</taxon>
        <taxon>Placobranchoidea</taxon>
        <taxon>Plakobranchidae</taxon>
        <taxon>Plakobranchus</taxon>
    </lineage>
</organism>
<dbReference type="GO" id="GO:0051726">
    <property type="term" value="P:regulation of cell cycle"/>
    <property type="evidence" value="ECO:0007669"/>
    <property type="project" value="TreeGrafter"/>
</dbReference>
<dbReference type="Pfam" id="PF00653">
    <property type="entry name" value="BIR"/>
    <property type="match status" value="1"/>
</dbReference>
<dbReference type="Proteomes" id="UP000735302">
    <property type="component" value="Unassembled WGS sequence"/>
</dbReference>
<dbReference type="GO" id="GO:0005737">
    <property type="term" value="C:cytoplasm"/>
    <property type="evidence" value="ECO:0007669"/>
    <property type="project" value="TreeGrafter"/>
</dbReference>
<dbReference type="PANTHER" id="PTHR10044">
    <property type="entry name" value="INHIBITOR OF APOPTOSIS"/>
    <property type="match status" value="1"/>
</dbReference>
<dbReference type="GO" id="GO:0031398">
    <property type="term" value="P:positive regulation of protein ubiquitination"/>
    <property type="evidence" value="ECO:0007669"/>
    <property type="project" value="TreeGrafter"/>
</dbReference>
<dbReference type="InterPro" id="IPR001370">
    <property type="entry name" value="BIR_rpt"/>
</dbReference>
<evidence type="ECO:0000313" key="2">
    <source>
        <dbReference type="Proteomes" id="UP000735302"/>
    </source>
</evidence>